<dbReference type="PANTHER" id="PTHR21212">
    <property type="entry name" value="BERNARDINELLI-SEIP CONGENITAL LIPODYSTROPHY 2 HOMOLOG BSCL2 PROTEIN"/>
    <property type="match status" value="1"/>
</dbReference>
<protein>
    <recommendedName>
        <fullName evidence="12">Seipin</fullName>
    </recommendedName>
</protein>
<dbReference type="GO" id="GO:0006629">
    <property type="term" value="P:lipid metabolic process"/>
    <property type="evidence" value="ECO:0007669"/>
    <property type="project" value="UniProtKB-KW"/>
</dbReference>
<keyword evidence="9" id="KW-0732">Signal</keyword>
<dbReference type="Pfam" id="PF06775">
    <property type="entry name" value="Seipin"/>
    <property type="match status" value="1"/>
</dbReference>
<evidence type="ECO:0000256" key="3">
    <source>
        <dbReference type="ARBA" id="ARBA00022824"/>
    </source>
</evidence>
<keyword evidence="11" id="KW-1185">Reference proteome</keyword>
<keyword evidence="6 8" id="KW-0472">Membrane</keyword>
<accession>A0AAV0GU39</accession>
<evidence type="ECO:0000256" key="4">
    <source>
        <dbReference type="ARBA" id="ARBA00022989"/>
    </source>
</evidence>
<evidence type="ECO:0000256" key="8">
    <source>
        <dbReference type="SAM" id="Phobius"/>
    </source>
</evidence>
<dbReference type="PANTHER" id="PTHR21212:SF5">
    <property type="entry name" value="SEIPIN-1"/>
    <property type="match status" value="1"/>
</dbReference>
<gene>
    <name evidence="10" type="ORF">LITE_LOCUS913</name>
</gene>
<name>A0AAV0GU39_9ROSI</name>
<evidence type="ECO:0000256" key="5">
    <source>
        <dbReference type="ARBA" id="ARBA00023098"/>
    </source>
</evidence>
<dbReference type="GO" id="GO:0005789">
    <property type="term" value="C:endoplasmic reticulum membrane"/>
    <property type="evidence" value="ECO:0007669"/>
    <property type="project" value="UniProtKB-SubCell"/>
</dbReference>
<sequence>MLKFRSLPVRLARTFMMAIPLLLGISDETQKISVELLKQKEAYYPRTGAIKVTLSPRAGTSYLPQLYEAEMVIKSKLPWSKEVIRRWRWTFYVWTSLYIYVSSVIILATCFRPLLFPVPTLFLRRRTGEEAAGGNGGGELEAEGDATTSDMVRKWQVRRRKRKASSFLYGETTTTTTSVSSMTMSSRDDASSSVVEEEIGDSESVCFSG</sequence>
<feature type="region of interest" description="Disordered" evidence="7">
    <location>
        <begin position="178"/>
        <end position="209"/>
    </location>
</feature>
<organism evidence="10 11">
    <name type="scientific">Linum tenue</name>
    <dbReference type="NCBI Taxonomy" id="586396"/>
    <lineage>
        <taxon>Eukaryota</taxon>
        <taxon>Viridiplantae</taxon>
        <taxon>Streptophyta</taxon>
        <taxon>Embryophyta</taxon>
        <taxon>Tracheophyta</taxon>
        <taxon>Spermatophyta</taxon>
        <taxon>Magnoliopsida</taxon>
        <taxon>eudicotyledons</taxon>
        <taxon>Gunneridae</taxon>
        <taxon>Pentapetalae</taxon>
        <taxon>rosids</taxon>
        <taxon>fabids</taxon>
        <taxon>Malpighiales</taxon>
        <taxon>Linaceae</taxon>
        <taxon>Linum</taxon>
    </lineage>
</organism>
<evidence type="ECO:0000313" key="10">
    <source>
        <dbReference type="EMBL" id="CAI0376219.1"/>
    </source>
</evidence>
<comment type="subcellular location">
    <subcellularLocation>
        <location evidence="1">Endoplasmic reticulum membrane</location>
        <topology evidence="1">Multi-pass membrane protein</topology>
    </subcellularLocation>
</comment>
<dbReference type="AlphaFoldDB" id="A0AAV0GU39"/>
<dbReference type="GO" id="GO:0140042">
    <property type="term" value="P:lipid droplet formation"/>
    <property type="evidence" value="ECO:0007669"/>
    <property type="project" value="UniProtKB-ARBA"/>
</dbReference>
<evidence type="ECO:0000256" key="7">
    <source>
        <dbReference type="SAM" id="MobiDB-lite"/>
    </source>
</evidence>
<proteinExistence type="predicted"/>
<feature type="chain" id="PRO_5043942325" description="Seipin" evidence="9">
    <location>
        <begin position="25"/>
        <end position="209"/>
    </location>
</feature>
<evidence type="ECO:0000256" key="6">
    <source>
        <dbReference type="ARBA" id="ARBA00023136"/>
    </source>
</evidence>
<evidence type="ECO:0000256" key="2">
    <source>
        <dbReference type="ARBA" id="ARBA00022692"/>
    </source>
</evidence>
<dbReference type="Proteomes" id="UP001154282">
    <property type="component" value="Unassembled WGS sequence"/>
</dbReference>
<reference evidence="10" key="1">
    <citation type="submission" date="2022-08" db="EMBL/GenBank/DDBJ databases">
        <authorList>
            <person name="Gutierrez-Valencia J."/>
        </authorList>
    </citation>
    <scope>NUCLEOTIDE SEQUENCE</scope>
</reference>
<evidence type="ECO:0008006" key="12">
    <source>
        <dbReference type="Google" id="ProtNLM"/>
    </source>
</evidence>
<keyword evidence="4 8" id="KW-1133">Transmembrane helix</keyword>
<keyword evidence="5" id="KW-0443">Lipid metabolism</keyword>
<evidence type="ECO:0000256" key="9">
    <source>
        <dbReference type="SAM" id="SignalP"/>
    </source>
</evidence>
<evidence type="ECO:0000313" key="11">
    <source>
        <dbReference type="Proteomes" id="UP001154282"/>
    </source>
</evidence>
<keyword evidence="3" id="KW-0256">Endoplasmic reticulum</keyword>
<comment type="caution">
    <text evidence="10">The sequence shown here is derived from an EMBL/GenBank/DDBJ whole genome shotgun (WGS) entry which is preliminary data.</text>
</comment>
<evidence type="ECO:0000256" key="1">
    <source>
        <dbReference type="ARBA" id="ARBA00004477"/>
    </source>
</evidence>
<dbReference type="EMBL" id="CAMGYJ010000002">
    <property type="protein sequence ID" value="CAI0376219.1"/>
    <property type="molecule type" value="Genomic_DNA"/>
</dbReference>
<keyword evidence="2 8" id="KW-0812">Transmembrane</keyword>
<dbReference type="CDD" id="cd23995">
    <property type="entry name" value="Seipin_BSCL2_like"/>
    <property type="match status" value="1"/>
</dbReference>
<feature type="transmembrane region" description="Helical" evidence="8">
    <location>
        <begin position="97"/>
        <end position="116"/>
    </location>
</feature>
<feature type="signal peptide" evidence="9">
    <location>
        <begin position="1"/>
        <end position="24"/>
    </location>
</feature>
<dbReference type="InterPro" id="IPR009617">
    <property type="entry name" value="Seipin"/>
</dbReference>